<dbReference type="InterPro" id="IPR036691">
    <property type="entry name" value="Endo/exonu/phosph_ase_sf"/>
</dbReference>
<comment type="caution">
    <text evidence="2">The sequence shown here is derived from an EMBL/GenBank/DDBJ whole genome shotgun (WGS) entry which is preliminary data.</text>
</comment>
<protein>
    <recommendedName>
        <fullName evidence="4">Endonuclease/exonuclease/phosphatase domain-containing protein</fullName>
    </recommendedName>
</protein>
<dbReference type="Gene3D" id="3.60.10.10">
    <property type="entry name" value="Endonuclease/exonuclease/phosphatase"/>
    <property type="match status" value="1"/>
</dbReference>
<evidence type="ECO:0000313" key="3">
    <source>
        <dbReference type="Proteomes" id="UP001174136"/>
    </source>
</evidence>
<feature type="compositionally biased region" description="Basic residues" evidence="1">
    <location>
        <begin position="17"/>
        <end position="30"/>
    </location>
</feature>
<dbReference type="AlphaFoldDB" id="A0AA47M268"/>
<sequence>MANYPAPRTMKLPPELKRRKRGRRSGCRVRNNQRKFKPVLPSVIMGNVRSLTNKVDELAALVKYDRMFRQCSLLCFTESWLNDNVPAAYTEMDGFTMIRHDRDLGKTGKCGGGGVCMYINKQWCHPGHVTEKRRVCDQNIELLVVSCRPYYIPREFSNVIVMVVYIAPSANAKLATDTIARATHDLLSHTPDALVIINGDFNHCSLSSSMPSFKQFVTCPTRSDRTIDLFYANVRDSYYSTALPPLGRSDHNLVLLSNNYTTVARKLPRVTRTVRVWSQEACEELQACLECTDWTVFYDGEPDGLDGSVESVTGYINFCVDMIIPCKTIKVFSNNKPWVTKEIKGAINEKKAAFKSRDRERFKEAQKNLKRAIRLGKKNYKDKVENKLQDCDLRGLWKGFKSMTGYGPACNDIGGNSFSPDEANQFYGRFESMGNLIID</sequence>
<evidence type="ECO:0000313" key="2">
    <source>
        <dbReference type="EMBL" id="KAK0132298.1"/>
    </source>
</evidence>
<dbReference type="Proteomes" id="UP001174136">
    <property type="component" value="Unassembled WGS sequence"/>
</dbReference>
<dbReference type="PANTHER" id="PTHR47510">
    <property type="entry name" value="REVERSE TRANSCRIPTASE DOMAIN-CONTAINING PROTEIN"/>
    <property type="match status" value="1"/>
</dbReference>
<gene>
    <name evidence="2" type="ORF">N1851_032894</name>
</gene>
<proteinExistence type="predicted"/>
<dbReference type="EMBL" id="JAOPHQ010006273">
    <property type="protein sequence ID" value="KAK0132298.1"/>
    <property type="molecule type" value="Genomic_DNA"/>
</dbReference>
<keyword evidence="3" id="KW-1185">Reference proteome</keyword>
<evidence type="ECO:0008006" key="4">
    <source>
        <dbReference type="Google" id="ProtNLM"/>
    </source>
</evidence>
<dbReference type="PANTHER" id="PTHR47510:SF3">
    <property type="entry name" value="ENDO_EXONUCLEASE_PHOSPHATASE DOMAIN-CONTAINING PROTEIN"/>
    <property type="match status" value="1"/>
</dbReference>
<evidence type="ECO:0000256" key="1">
    <source>
        <dbReference type="SAM" id="MobiDB-lite"/>
    </source>
</evidence>
<dbReference type="SUPFAM" id="SSF56219">
    <property type="entry name" value="DNase I-like"/>
    <property type="match status" value="1"/>
</dbReference>
<organism evidence="2 3">
    <name type="scientific">Merluccius polli</name>
    <name type="common">Benguela hake</name>
    <name type="synonym">Merluccius cadenati</name>
    <dbReference type="NCBI Taxonomy" id="89951"/>
    <lineage>
        <taxon>Eukaryota</taxon>
        <taxon>Metazoa</taxon>
        <taxon>Chordata</taxon>
        <taxon>Craniata</taxon>
        <taxon>Vertebrata</taxon>
        <taxon>Euteleostomi</taxon>
        <taxon>Actinopterygii</taxon>
        <taxon>Neopterygii</taxon>
        <taxon>Teleostei</taxon>
        <taxon>Neoteleostei</taxon>
        <taxon>Acanthomorphata</taxon>
        <taxon>Zeiogadaria</taxon>
        <taxon>Gadariae</taxon>
        <taxon>Gadiformes</taxon>
        <taxon>Gadoidei</taxon>
        <taxon>Merlucciidae</taxon>
        <taxon>Merluccius</taxon>
    </lineage>
</organism>
<reference evidence="2" key="1">
    <citation type="journal article" date="2023" name="Front. Mar. Sci.">
        <title>A new Merluccius polli reference genome to investigate the effects of global change in West African waters.</title>
        <authorList>
            <person name="Mateo J.L."/>
            <person name="Blanco-Fernandez C."/>
            <person name="Garcia-Vazquez E."/>
            <person name="Machado-Schiaffino G."/>
        </authorList>
    </citation>
    <scope>NUCLEOTIDE SEQUENCE</scope>
    <source>
        <strain evidence="2">C29</strain>
        <tissue evidence="2">Fin</tissue>
    </source>
</reference>
<name>A0AA47M268_MERPO</name>
<feature type="region of interest" description="Disordered" evidence="1">
    <location>
        <begin position="1"/>
        <end position="30"/>
    </location>
</feature>
<accession>A0AA47M268</accession>